<organism evidence="1 2">
    <name type="scientific">Mycoplasma miroungigenitalium</name>
    <dbReference type="NCBI Taxonomy" id="754515"/>
    <lineage>
        <taxon>Bacteria</taxon>
        <taxon>Bacillati</taxon>
        <taxon>Mycoplasmatota</taxon>
        <taxon>Mollicutes</taxon>
        <taxon>Mycoplasmataceae</taxon>
        <taxon>Mycoplasma</taxon>
    </lineage>
</organism>
<keyword evidence="1" id="KW-0762">Sugar transport</keyword>
<evidence type="ECO:0000313" key="2">
    <source>
        <dbReference type="Proteomes" id="UP000500686"/>
    </source>
</evidence>
<keyword evidence="1" id="KW-0813">Transport</keyword>
<dbReference type="KEGG" id="mmir:HLA87_03510"/>
<gene>
    <name evidence="1" type="ORF">HLA87_03510</name>
</gene>
<dbReference type="GO" id="GO:0008982">
    <property type="term" value="F:protein-N(PI)-phosphohistidine-sugar phosphotransferase activity"/>
    <property type="evidence" value="ECO:0007669"/>
    <property type="project" value="InterPro"/>
</dbReference>
<dbReference type="EMBL" id="CP053096">
    <property type="protein sequence ID" value="QJR43827.1"/>
    <property type="molecule type" value="Genomic_DNA"/>
</dbReference>
<dbReference type="AlphaFoldDB" id="A0A6M4JCL8"/>
<dbReference type="GO" id="GO:0009401">
    <property type="term" value="P:phosphoenolpyruvate-dependent sugar phosphotransferase system"/>
    <property type="evidence" value="ECO:0007669"/>
    <property type="project" value="InterPro"/>
</dbReference>
<protein>
    <submittedName>
        <fullName evidence="1">PTS sugar transporter subunit IIA</fullName>
    </submittedName>
</protein>
<dbReference type="SUPFAM" id="SSF55604">
    <property type="entry name" value="Glucose permease domain IIB"/>
    <property type="match status" value="1"/>
</dbReference>
<evidence type="ECO:0000313" key="1">
    <source>
        <dbReference type="EMBL" id="QJR43827.1"/>
    </source>
</evidence>
<keyword evidence="2" id="KW-1185">Reference proteome</keyword>
<sequence>MTKKDKFIIAMLTIFTLGFCWLYWSQKNKKQALVLQGKENVKISFNQSNELVNLLGGDGNILNLEAKGSKLIIEVLNKENVMLAKILEKNIATGAFVNANKVTLIMGEHAAAYAKSMTI</sequence>
<accession>A0A6M4JCL8</accession>
<dbReference type="Gene3D" id="3.30.1360.60">
    <property type="entry name" value="Glucose permease domain IIB"/>
    <property type="match status" value="1"/>
</dbReference>
<name>A0A6M4JCL8_9MOLU</name>
<dbReference type="InterPro" id="IPR036878">
    <property type="entry name" value="Glu_permease_IIB"/>
</dbReference>
<dbReference type="RefSeq" id="WP_171112001.1">
    <property type="nucleotide sequence ID" value="NZ_CP053096.1"/>
</dbReference>
<reference evidence="1 2" key="1">
    <citation type="submission" date="2020-05" db="EMBL/GenBank/DDBJ databases">
        <title>Novel Mycoplasma species detected in Mirounga angustirostris (northern elephant seal) from the USA.</title>
        <authorList>
            <person name="Volokhov D.V."/>
        </authorList>
    </citation>
    <scope>NUCLEOTIDE SEQUENCE [LARGE SCALE GENOMIC DNA]</scope>
    <source>
        <strain evidence="1 2">Mirounga ES2806-GEN</strain>
    </source>
</reference>
<dbReference type="Proteomes" id="UP000500686">
    <property type="component" value="Chromosome"/>
</dbReference>
<proteinExistence type="predicted"/>